<dbReference type="InterPro" id="IPR041664">
    <property type="entry name" value="AAA_16"/>
</dbReference>
<keyword evidence="2" id="KW-0067">ATP-binding</keyword>
<dbReference type="Pfam" id="PF00196">
    <property type="entry name" value="GerE"/>
    <property type="match status" value="1"/>
</dbReference>
<proteinExistence type="predicted"/>
<dbReference type="SUPFAM" id="SSF48452">
    <property type="entry name" value="TPR-like"/>
    <property type="match status" value="1"/>
</dbReference>
<dbReference type="InterPro" id="IPR027417">
    <property type="entry name" value="P-loop_NTPase"/>
</dbReference>
<evidence type="ECO:0000256" key="1">
    <source>
        <dbReference type="ARBA" id="ARBA00022741"/>
    </source>
</evidence>
<dbReference type="EMBL" id="BAAAQY010000003">
    <property type="protein sequence ID" value="GAA2228988.1"/>
    <property type="molecule type" value="Genomic_DNA"/>
</dbReference>
<dbReference type="PRINTS" id="PR00038">
    <property type="entry name" value="HTHLUXR"/>
</dbReference>
<dbReference type="InterPro" id="IPR036388">
    <property type="entry name" value="WH-like_DNA-bd_sf"/>
</dbReference>
<accession>A0ABN3DEH7</accession>
<dbReference type="InterPro" id="IPR016032">
    <property type="entry name" value="Sig_transdc_resp-reg_C-effctor"/>
</dbReference>
<dbReference type="Proteomes" id="UP001500929">
    <property type="component" value="Unassembled WGS sequence"/>
</dbReference>
<dbReference type="RefSeq" id="WP_259478697.1">
    <property type="nucleotide sequence ID" value="NZ_BAAAQY010000003.1"/>
</dbReference>
<dbReference type="SUPFAM" id="SSF52540">
    <property type="entry name" value="P-loop containing nucleoside triphosphate hydrolases"/>
    <property type="match status" value="1"/>
</dbReference>
<dbReference type="CDD" id="cd06170">
    <property type="entry name" value="LuxR_C_like"/>
    <property type="match status" value="1"/>
</dbReference>
<keyword evidence="1" id="KW-0547">Nucleotide-binding</keyword>
<sequence>MTTLVGRDHELAVLRDAVVQSQHGHGRSVLVEGDAGIGKSALLDTVAAEAAAAGFTTLTCRGTRAGTESGFAGLHQLLHPVIDRVAALPSRQRRTLEVAFGIVEGSASDGLVLSIATLGVVEELVTTGPVLLLVEDLHWIDRSSAEVIAFLASRLATTRVLLLASTRSEARYQDWSGAFSEVVAPAPLSDESAERLLETVGPHVPPPLRRRILAASSGNPLALTEFAAEAVASTPREPAPGRLTLPRRLEQAFLAETATLPERTRSALLVAAAGEDSSFEEIVSAAGALGLTALDFVPAERSRVLTVREGSFAFRHPLISSALYDTADSQSRAVVHRALAASSADTGRSVRHQAAAAFGVDEEVAGRLEEVAATAARQGARAEATESWRRAAALSPDIADRGRRLAEAAESARQAGDIALAIDLVQEARAAANDVDTLRRVTTTEWILSQTTAYAGRTVRELVGVAEQLDDPAARIEMLVFAAVRTFILQEPADVAAEVAAALEATGADDSDVFYRIGRSLVDPRSRLPIEAMLPSFRRQLSPSDSMLLNCLAFSAESSADLDGAVLVWNTAQAAFHDEGRSSDESTALCGRGGLRITAGAISAGLADAEQALMLSLDLDLAVVGAMAAAEVARARARRGDRVEAEAALATSVRLGGAQPFARVAAVQSWAAGLLALGENRYAEAVQSLLQTSVNESVELWAGLDLAEAAARLGTPEVIAPWLARAEIAARRTESAHLWMLVAAAKAVTTEGDDARPLFEEALDWGGRCEASTDVARIRLLYGEWLRRSRHIVEARTHLRAALAGFRAESLYALAERAAGELRAAGEGEARDAVSRGSDLATRLTAQELLVVRLAAQGLTNKEIADQVYLSHRTVGAHLHRAFAKLGVTRRGQLGALIDD</sequence>
<dbReference type="SUPFAM" id="SSF46894">
    <property type="entry name" value="C-terminal effector domain of the bipartite response regulators"/>
    <property type="match status" value="1"/>
</dbReference>
<gene>
    <name evidence="4" type="ORF">GCM10009851_11900</name>
</gene>
<dbReference type="PROSITE" id="PS50043">
    <property type="entry name" value="HTH_LUXR_2"/>
    <property type="match status" value="1"/>
</dbReference>
<dbReference type="SMART" id="SM00421">
    <property type="entry name" value="HTH_LUXR"/>
    <property type="match status" value="1"/>
</dbReference>
<evidence type="ECO:0000313" key="4">
    <source>
        <dbReference type="EMBL" id="GAA2228988.1"/>
    </source>
</evidence>
<evidence type="ECO:0000256" key="2">
    <source>
        <dbReference type="ARBA" id="ARBA00022840"/>
    </source>
</evidence>
<comment type="caution">
    <text evidence="4">The sequence shown here is derived from an EMBL/GenBank/DDBJ whole genome shotgun (WGS) entry which is preliminary data.</text>
</comment>
<organism evidence="4 5">
    <name type="scientific">Herbiconiux moechotypicola</name>
    <dbReference type="NCBI Taxonomy" id="637393"/>
    <lineage>
        <taxon>Bacteria</taxon>
        <taxon>Bacillati</taxon>
        <taxon>Actinomycetota</taxon>
        <taxon>Actinomycetes</taxon>
        <taxon>Micrococcales</taxon>
        <taxon>Microbacteriaceae</taxon>
        <taxon>Herbiconiux</taxon>
    </lineage>
</organism>
<keyword evidence="5" id="KW-1185">Reference proteome</keyword>
<dbReference type="InterPro" id="IPR000792">
    <property type="entry name" value="Tscrpt_reg_LuxR_C"/>
</dbReference>
<reference evidence="4 5" key="1">
    <citation type="journal article" date="2019" name="Int. J. Syst. Evol. Microbiol.">
        <title>The Global Catalogue of Microorganisms (GCM) 10K type strain sequencing project: providing services to taxonomists for standard genome sequencing and annotation.</title>
        <authorList>
            <consortium name="The Broad Institute Genomics Platform"/>
            <consortium name="The Broad Institute Genome Sequencing Center for Infectious Disease"/>
            <person name="Wu L."/>
            <person name="Ma J."/>
        </authorList>
    </citation>
    <scope>NUCLEOTIDE SEQUENCE [LARGE SCALE GENOMIC DNA]</scope>
    <source>
        <strain evidence="4 5">JCM 16117</strain>
    </source>
</reference>
<dbReference type="PANTHER" id="PTHR16305">
    <property type="entry name" value="TESTICULAR SOLUBLE ADENYLYL CYCLASE"/>
    <property type="match status" value="1"/>
</dbReference>
<dbReference type="Gene3D" id="1.10.10.10">
    <property type="entry name" value="Winged helix-like DNA-binding domain superfamily/Winged helix DNA-binding domain"/>
    <property type="match status" value="1"/>
</dbReference>
<feature type="domain" description="HTH luxR-type" evidence="3">
    <location>
        <begin position="837"/>
        <end position="900"/>
    </location>
</feature>
<evidence type="ECO:0000259" key="3">
    <source>
        <dbReference type="PROSITE" id="PS50043"/>
    </source>
</evidence>
<evidence type="ECO:0000313" key="5">
    <source>
        <dbReference type="Proteomes" id="UP001500929"/>
    </source>
</evidence>
<protein>
    <submittedName>
        <fullName evidence="4">LuxR family transcriptional regulator</fullName>
    </submittedName>
</protein>
<dbReference type="PROSITE" id="PS00622">
    <property type="entry name" value="HTH_LUXR_1"/>
    <property type="match status" value="1"/>
</dbReference>
<dbReference type="Pfam" id="PF13191">
    <property type="entry name" value="AAA_16"/>
    <property type="match status" value="1"/>
</dbReference>
<dbReference type="PANTHER" id="PTHR16305:SF35">
    <property type="entry name" value="TRANSCRIPTIONAL ACTIVATOR DOMAIN"/>
    <property type="match status" value="1"/>
</dbReference>
<dbReference type="InterPro" id="IPR011990">
    <property type="entry name" value="TPR-like_helical_dom_sf"/>
</dbReference>
<name>A0ABN3DEH7_9MICO</name>